<dbReference type="EMBL" id="HACG01031976">
    <property type="protein sequence ID" value="CEK78841.1"/>
    <property type="molecule type" value="Transcribed_RNA"/>
</dbReference>
<organism evidence="2">
    <name type="scientific">Arion vulgaris</name>
    <dbReference type="NCBI Taxonomy" id="1028688"/>
    <lineage>
        <taxon>Eukaryota</taxon>
        <taxon>Metazoa</taxon>
        <taxon>Spiralia</taxon>
        <taxon>Lophotrochozoa</taxon>
        <taxon>Mollusca</taxon>
        <taxon>Gastropoda</taxon>
        <taxon>Heterobranchia</taxon>
        <taxon>Euthyneura</taxon>
        <taxon>Panpulmonata</taxon>
        <taxon>Eupulmonata</taxon>
        <taxon>Stylommatophora</taxon>
        <taxon>Helicina</taxon>
        <taxon>Arionoidea</taxon>
        <taxon>Arionidae</taxon>
        <taxon>Arion</taxon>
    </lineage>
</organism>
<dbReference type="AlphaFoldDB" id="A0A0B7AFL1"/>
<name>A0A0B7AFL1_9EUPU</name>
<protein>
    <recommendedName>
        <fullName evidence="1">Mutator-like transposase domain-containing protein</fullName>
    </recommendedName>
</protein>
<gene>
    <name evidence="2" type="primary">ORF112195</name>
</gene>
<evidence type="ECO:0000259" key="1">
    <source>
        <dbReference type="Pfam" id="PF20700"/>
    </source>
</evidence>
<sequence>MYKKRMGTRLRKIKTSWGREKKLSDGKTIGGKGRLTDTQIDSIQKYYGNAIRGNKNDLKGMREAVWAIYFHKLSTDQKPIHNLCKIGWCPYKEAVTANKEQNYKHKNNLPAAIMDVIKPVFRDLSHPDLLKKCLDGYTQNANESINSTIWRYCPKHKYHGLVTVKIAVGIATLIFNDGAKSLEAPLAAMQLLCGHFTSEYFTATDGKRLQYAHKQATEASLEARSARRRKRLGLEEALTQSEGFPYLTGSH</sequence>
<evidence type="ECO:0000313" key="2">
    <source>
        <dbReference type="EMBL" id="CEK78841.1"/>
    </source>
</evidence>
<reference evidence="2" key="1">
    <citation type="submission" date="2014-12" db="EMBL/GenBank/DDBJ databases">
        <title>Insight into the proteome of Arion vulgaris.</title>
        <authorList>
            <person name="Aradska J."/>
            <person name="Bulat T."/>
            <person name="Smidak R."/>
            <person name="Sarate P."/>
            <person name="Gangsoo J."/>
            <person name="Sialana F."/>
            <person name="Bilban M."/>
            <person name="Lubec G."/>
        </authorList>
    </citation>
    <scope>NUCLEOTIDE SEQUENCE</scope>
    <source>
        <tissue evidence="2">Skin</tissue>
    </source>
</reference>
<dbReference type="InterPro" id="IPR049012">
    <property type="entry name" value="Mutator_transp_dom"/>
</dbReference>
<accession>A0A0B7AFL1</accession>
<dbReference type="Pfam" id="PF20700">
    <property type="entry name" value="Mutator"/>
    <property type="match status" value="1"/>
</dbReference>
<feature type="domain" description="Mutator-like transposase" evidence="1">
    <location>
        <begin position="3"/>
        <end position="89"/>
    </location>
</feature>
<proteinExistence type="predicted"/>